<feature type="region of interest" description="Disordered" evidence="3">
    <location>
        <begin position="1113"/>
        <end position="1132"/>
    </location>
</feature>
<feature type="repeat" description="PPR" evidence="2">
    <location>
        <begin position="816"/>
        <end position="850"/>
    </location>
</feature>
<dbReference type="Gene3D" id="1.25.40.10">
    <property type="entry name" value="Tetratricopeptide repeat domain"/>
    <property type="match status" value="2"/>
</dbReference>
<dbReference type="InterPro" id="IPR002885">
    <property type="entry name" value="PPR_rpt"/>
</dbReference>
<dbReference type="PANTHER" id="PTHR47938:SF35">
    <property type="entry name" value="PENTATRICOPEPTIDE REPEAT-CONTAINING PROTEIN 4, MITOCHONDRIAL-RELATED"/>
    <property type="match status" value="1"/>
</dbReference>
<name>A9V3Z4_MONBE</name>
<dbReference type="Pfam" id="PF13812">
    <property type="entry name" value="PPR_3"/>
    <property type="match status" value="1"/>
</dbReference>
<sequence length="1132" mass="125550">MWRPGVAARVAARRAWLARHRQTVDTLAQPLRQARPRYHRHQSTVAEALRDEDFVSAIRQRAASLTAARPVPVARLQELYARLSVIDMNLALDLRHELESLKVSVPDELHLLAAANIVSNQPDADRLPALERYLEHLNADTRERMVRLAAELLLSNSNTTPSHISSTTAAQFVFLRQKAPALTPDALHGVQPSRRSRQLFELAGSKGTAISDSQQPSIVLQASALVHLVPVFCRHLLRAIKAPEAATDVRWRPLFGLLLRALPYSSPEHAFPLIAEMLRAAVQHDILLMTLAPRELFDMPGVRSDFRADARWMATVAHSLHLCDANFAAPDVDAAIAAAAHACRCETDAALLRPAVNMLLPVGPEIVEYIERLQLAAVAAGSDGKPVDYLVQVAALLLNAVAHRNDYGGVMHLLQLLQRQPADRVQEALWPETHQHVLRCVAEHSPTEAFNLAIGILATSDASALDSLVARLVDAQQPGLVGSLLKSLEQRKIKLNAQRRNAWYCAALEHLPSAQARTQLMEEFVSKLEAGTIAPATVTKIDAALQRHLDPEKQNLRGVGAILEPLNQVLTAASCHAVAETALPVVKQAMTIARKTLSDALTFDRQDQLAVTRALTSLLLSVARHDNTSVKTSSATEASAPAADHGRLAAPMHAYLNLSSRFPEKATGTDVRHRAIAGVLLQLATEGDDSTALLDEVVLTLPHLDVTYRAVANAIADELREKDGATRGVTAYRLHDAFMRHKIRFPAPVHMRFLSMVADSHDIAMVVDAFTRMSEQGITPPRDSYSILTESFAQSGNFTAALKVLDQMRAANSKPNLKIYHCIIRAVSNRRQLDRVQRVLREMESDKLEPDLVTHTLLARKHLKFGQPDKAANIIHNAIQRGQTLSPQAADVWMAAIAASSEDMERQMRDIIAYVKEHRVAVGLDFYTGALRACHNMVEALYREARQNHSAPVWADVEKQASSIVQLGLDTYHDTFTDKLMQPNLRVCNQALALCAAKGDLDSAQRVLHEIRALQLKPDEDTYLHLIEACGQAENFSAMQQAFDEYLEAIEPANLKVFTRMIFHYGRRREIDRAMVVYDRMLEAGLVPDPELNDILVEVCRIDKTEVLLAAARHHEQQQQQQQQQRKGRPRR</sequence>
<dbReference type="GeneID" id="5892689"/>
<dbReference type="Pfam" id="PF23276">
    <property type="entry name" value="TPR_24"/>
    <property type="match status" value="1"/>
</dbReference>
<feature type="repeat" description="PPR" evidence="2">
    <location>
        <begin position="1054"/>
        <end position="1088"/>
    </location>
</feature>
<evidence type="ECO:0000259" key="4">
    <source>
        <dbReference type="Pfam" id="PF23276"/>
    </source>
</evidence>
<dbReference type="AlphaFoldDB" id="A9V3Z4"/>
<evidence type="ECO:0000256" key="3">
    <source>
        <dbReference type="SAM" id="MobiDB-lite"/>
    </source>
</evidence>
<dbReference type="eggNOG" id="KOG4197">
    <property type="taxonomic scope" value="Eukaryota"/>
</dbReference>
<evidence type="ECO:0000313" key="6">
    <source>
        <dbReference type="Proteomes" id="UP000001357"/>
    </source>
</evidence>
<keyword evidence="6" id="KW-1185">Reference proteome</keyword>
<dbReference type="STRING" id="81824.A9V3Z4"/>
<dbReference type="PANTHER" id="PTHR47938">
    <property type="entry name" value="RESPIRATORY COMPLEX I CHAPERONE (CIA84), PUTATIVE (AFU_ORTHOLOGUE AFUA_2G06020)-RELATED"/>
    <property type="match status" value="1"/>
</dbReference>
<dbReference type="EMBL" id="CH991557">
    <property type="protein sequence ID" value="EDQ87891.1"/>
    <property type="molecule type" value="Genomic_DNA"/>
</dbReference>
<keyword evidence="1" id="KW-0677">Repeat</keyword>
<dbReference type="InterPro" id="IPR011990">
    <property type="entry name" value="TPR-like_helical_dom_sf"/>
</dbReference>
<reference evidence="5 6" key="1">
    <citation type="journal article" date="2008" name="Nature">
        <title>The genome of the choanoflagellate Monosiga brevicollis and the origin of metazoans.</title>
        <authorList>
            <consortium name="JGI Sequencing"/>
            <person name="King N."/>
            <person name="Westbrook M.J."/>
            <person name="Young S.L."/>
            <person name="Kuo A."/>
            <person name="Abedin M."/>
            <person name="Chapman J."/>
            <person name="Fairclough S."/>
            <person name="Hellsten U."/>
            <person name="Isogai Y."/>
            <person name="Letunic I."/>
            <person name="Marr M."/>
            <person name="Pincus D."/>
            <person name="Putnam N."/>
            <person name="Rokas A."/>
            <person name="Wright K.J."/>
            <person name="Zuzow R."/>
            <person name="Dirks W."/>
            <person name="Good M."/>
            <person name="Goodstein D."/>
            <person name="Lemons D."/>
            <person name="Li W."/>
            <person name="Lyons J.B."/>
            <person name="Morris A."/>
            <person name="Nichols S."/>
            <person name="Richter D.J."/>
            <person name="Salamov A."/>
            <person name="Bork P."/>
            <person name="Lim W.A."/>
            <person name="Manning G."/>
            <person name="Miller W.T."/>
            <person name="McGinnis W."/>
            <person name="Shapiro H."/>
            <person name="Tjian R."/>
            <person name="Grigoriev I.V."/>
            <person name="Rokhsar D."/>
        </authorList>
    </citation>
    <scope>NUCLEOTIDE SEQUENCE [LARGE SCALE GENOMIC DNA]</scope>
    <source>
        <strain evidence="6">MX1 / ATCC 50154</strain>
    </source>
</reference>
<feature type="repeat" description="PPR" evidence="2">
    <location>
        <begin position="781"/>
        <end position="815"/>
    </location>
</feature>
<dbReference type="InParanoid" id="A9V3Z4"/>
<proteinExistence type="predicted"/>
<dbReference type="GO" id="GO:0005739">
    <property type="term" value="C:mitochondrion"/>
    <property type="evidence" value="ECO:0000318"/>
    <property type="project" value="GO_Central"/>
</dbReference>
<dbReference type="RefSeq" id="XP_001747424.1">
    <property type="nucleotide sequence ID" value="XM_001747372.1"/>
</dbReference>
<evidence type="ECO:0000256" key="1">
    <source>
        <dbReference type="ARBA" id="ARBA00022737"/>
    </source>
</evidence>
<organism evidence="5 6">
    <name type="scientific">Monosiga brevicollis</name>
    <name type="common">Choanoflagellate</name>
    <dbReference type="NCBI Taxonomy" id="81824"/>
    <lineage>
        <taxon>Eukaryota</taxon>
        <taxon>Choanoflagellata</taxon>
        <taxon>Craspedida</taxon>
        <taxon>Salpingoecidae</taxon>
        <taxon>Monosiga</taxon>
    </lineage>
</organism>
<protein>
    <recommendedName>
        <fullName evidence="4">Pentatricopeptide repeat-containing protein-mitochondrial domain-containing protein</fullName>
    </recommendedName>
</protein>
<feature type="domain" description="Pentatricopeptide repeat-containing protein-mitochondrial" evidence="4">
    <location>
        <begin position="753"/>
        <end position="867"/>
    </location>
</feature>
<dbReference type="GO" id="GO:0003729">
    <property type="term" value="F:mRNA binding"/>
    <property type="evidence" value="ECO:0000318"/>
    <property type="project" value="GO_Central"/>
</dbReference>
<dbReference type="Pfam" id="PF01535">
    <property type="entry name" value="PPR"/>
    <property type="match status" value="1"/>
</dbReference>
<evidence type="ECO:0000256" key="2">
    <source>
        <dbReference type="PROSITE-ProRule" id="PRU00708"/>
    </source>
</evidence>
<dbReference type="NCBIfam" id="TIGR00756">
    <property type="entry name" value="PPR"/>
    <property type="match status" value="2"/>
</dbReference>
<dbReference type="PROSITE" id="PS51375">
    <property type="entry name" value="PPR"/>
    <property type="match status" value="3"/>
</dbReference>
<gene>
    <name evidence="5" type="ORF">MONBRDRAFT_33149</name>
</gene>
<dbReference type="KEGG" id="mbr:MONBRDRAFT_33149"/>
<evidence type="ECO:0000313" key="5">
    <source>
        <dbReference type="EMBL" id="EDQ87891.1"/>
    </source>
</evidence>
<dbReference type="InterPro" id="IPR057027">
    <property type="entry name" value="TPR_mt"/>
</dbReference>
<dbReference type="Proteomes" id="UP000001357">
    <property type="component" value="Unassembled WGS sequence"/>
</dbReference>
<dbReference type="GO" id="GO:0140053">
    <property type="term" value="P:mitochondrial gene expression"/>
    <property type="evidence" value="ECO:0000318"/>
    <property type="project" value="GO_Central"/>
</dbReference>
<accession>A9V3Z4</accession>